<sequence>MTQPDEARDLADEAEHLIDAVDDVVQPEEGGLRGLRALGGETFSASEAVGGVRGVVESVAPGLLFVVVYLLAGQELKPALIAASAAAVLAVVARLAQRQPVTQAFSGVLGVAIGVIWAWRSGDATNYFAWGLWTNVAYLVATLVSILVGWPLVGVVVGAFRMSGVRGGDGDEPDSVRDALADAFTWRSDPELRRRYALATWPWVAMFAVRLAVQVPLYFAHEVGWLGTAKLAMGIPLTALVLWISWQLVRGSGEPRARTRPRPVP</sequence>
<keyword evidence="1" id="KW-0472">Membrane</keyword>
<dbReference type="RefSeq" id="WP_289453087.1">
    <property type="nucleotide sequence ID" value="NZ_JAUCGQ010000001.1"/>
</dbReference>
<comment type="caution">
    <text evidence="2">The sequence shown here is derived from an EMBL/GenBank/DDBJ whole genome shotgun (WGS) entry which is preliminary data.</text>
</comment>
<proteinExistence type="predicted"/>
<accession>A0ABT7SBK3</accession>
<keyword evidence="1" id="KW-1133">Transmembrane helix</keyword>
<reference evidence="2 3" key="1">
    <citation type="submission" date="2023-06" db="EMBL/GenBank/DDBJ databases">
        <title>Cellulomonas sp. MW4 Whole genome sequence.</title>
        <authorList>
            <person name="Park S."/>
        </authorList>
    </citation>
    <scope>NUCLEOTIDE SEQUENCE [LARGE SCALE GENOMIC DNA]</scope>
    <source>
        <strain evidence="2 3">MW4</strain>
    </source>
</reference>
<name>A0ABT7SBK3_9CELL</name>
<evidence type="ECO:0000313" key="2">
    <source>
        <dbReference type="EMBL" id="MDM7853565.1"/>
    </source>
</evidence>
<feature type="transmembrane region" description="Helical" evidence="1">
    <location>
        <begin position="196"/>
        <end position="219"/>
    </location>
</feature>
<dbReference type="InterPro" id="IPR016566">
    <property type="entry name" value="UCP010219"/>
</dbReference>
<dbReference type="PIRSF" id="PIRSF010219">
    <property type="entry name" value="UCP010219"/>
    <property type="match status" value="1"/>
</dbReference>
<dbReference type="EMBL" id="JAUCGQ010000001">
    <property type="protein sequence ID" value="MDM7853565.1"/>
    <property type="molecule type" value="Genomic_DNA"/>
</dbReference>
<keyword evidence="1" id="KW-0812">Transmembrane</keyword>
<evidence type="ECO:0000256" key="1">
    <source>
        <dbReference type="SAM" id="Phobius"/>
    </source>
</evidence>
<protein>
    <submittedName>
        <fullName evidence="2">DUF3159 domain-containing protein</fullName>
    </submittedName>
</protein>
<feature type="transmembrane region" description="Helical" evidence="1">
    <location>
        <begin position="231"/>
        <end position="249"/>
    </location>
</feature>
<evidence type="ECO:0000313" key="3">
    <source>
        <dbReference type="Proteomes" id="UP001529338"/>
    </source>
</evidence>
<gene>
    <name evidence="2" type="ORF">QRT04_01360</name>
</gene>
<feature type="transmembrane region" description="Helical" evidence="1">
    <location>
        <begin position="139"/>
        <end position="160"/>
    </location>
</feature>
<feature type="transmembrane region" description="Helical" evidence="1">
    <location>
        <begin position="101"/>
        <end position="119"/>
    </location>
</feature>
<organism evidence="2 3">
    <name type="scientific">Cellulomonas alba</name>
    <dbReference type="NCBI Taxonomy" id="3053467"/>
    <lineage>
        <taxon>Bacteria</taxon>
        <taxon>Bacillati</taxon>
        <taxon>Actinomycetota</taxon>
        <taxon>Actinomycetes</taxon>
        <taxon>Micrococcales</taxon>
        <taxon>Cellulomonadaceae</taxon>
        <taxon>Cellulomonas</taxon>
    </lineage>
</organism>
<dbReference type="Pfam" id="PF11361">
    <property type="entry name" value="DUF3159"/>
    <property type="match status" value="1"/>
</dbReference>
<dbReference type="Proteomes" id="UP001529338">
    <property type="component" value="Unassembled WGS sequence"/>
</dbReference>
<keyword evidence="3" id="KW-1185">Reference proteome</keyword>